<comment type="caution">
    <text evidence="1">The sequence shown here is derived from an EMBL/GenBank/DDBJ whole genome shotgun (WGS) entry which is preliminary data.</text>
</comment>
<dbReference type="Proteomes" id="UP000050909">
    <property type="component" value="Unassembled WGS sequence"/>
</dbReference>
<proteinExistence type="predicted"/>
<dbReference type="EMBL" id="AZCV01000004">
    <property type="protein sequence ID" value="KRK37550.1"/>
    <property type="molecule type" value="Genomic_DNA"/>
</dbReference>
<dbReference type="AlphaFoldDB" id="A0A0R1GU89"/>
<dbReference type="PATRIC" id="fig|1423722.3.peg.1185"/>
<keyword evidence="2" id="KW-1185">Reference proteome</keyword>
<reference evidence="1 2" key="1">
    <citation type="journal article" date="2015" name="Genome Announc.">
        <title>Expanding the biotechnology potential of lactobacilli through comparative genomics of 213 strains and associated genera.</title>
        <authorList>
            <person name="Sun Z."/>
            <person name="Harris H.M."/>
            <person name="McCann A."/>
            <person name="Guo C."/>
            <person name="Argimon S."/>
            <person name="Zhang W."/>
            <person name="Yang X."/>
            <person name="Jeffery I.B."/>
            <person name="Cooney J.C."/>
            <person name="Kagawa T.F."/>
            <person name="Liu W."/>
            <person name="Song Y."/>
            <person name="Salvetti E."/>
            <person name="Wrobel A."/>
            <person name="Rasinkangas P."/>
            <person name="Parkhill J."/>
            <person name="Rea M.C."/>
            <person name="O'Sullivan O."/>
            <person name="Ritari J."/>
            <person name="Douillard F.P."/>
            <person name="Paul Ross R."/>
            <person name="Yang R."/>
            <person name="Briner A.E."/>
            <person name="Felis G.E."/>
            <person name="de Vos W.M."/>
            <person name="Barrangou R."/>
            <person name="Klaenhammer T.R."/>
            <person name="Caufield P.W."/>
            <person name="Cui Y."/>
            <person name="Zhang H."/>
            <person name="O'Toole P.W."/>
        </authorList>
    </citation>
    <scope>NUCLEOTIDE SEQUENCE [LARGE SCALE GENOMIC DNA]</scope>
    <source>
        <strain evidence="1 2">DSM 20534</strain>
    </source>
</reference>
<sequence length="674" mass="76789">MTNFIYSLRYTIDPRTNTPEKDEKFINFVKDAKIDNVAFFINPEELNASHLTQTETQAWLDAIIPLQERLAQLGVTTSLNPWTTIMHSDRGQTVNPEIGFDTLVDINGRKATSMGCPADPRWRDYLAARYAQYATLHPKELWLEDDFRHYNHTPLKLACFCDRHMKIYQEKLGLLISRAAFVKEVLQSGQPTEARHVYLATARQEMIDTVSQIEQAVHAVSRETNLALMTSFPNWHAMEGRDWLTLFDNLVGAGHPRVARPHLPAYNEISPLKYGRVFEEYTRITAAYLGDEAVLYPELENYMYSGFVKSVKFTQFQIETTALVGARGILLNLFDMIGNGINESYGYAKMLARIKPFIEKISEHRLKMQQIRGIKILVNQDSGFTIQTDKGIDPTELLPHEQNWTALLSTFGFSTTVIPTSAKTKFKNQVLAISGQLLRNFANDAIVDIIRNNIVLLDGESIQVIIDRGLGAELLHLRSSEWHNVRTGFQSFEQADNKSIEGVKNPRITMLQHTGDYLQLEYQPKADVDIWTSAYNSTDQSLGSVMAVIDKHIIVMPMNQDLKYGWESQYVGYKQGLYQQILTGITSVDYLVNMPNVKLNVNSTGNIIWISNFTIDDYDQIIWHPATKVLQTNAKIIKRSGNYFEEKEINLIHDGSLIKINEPINGLETIQIII</sequence>
<organism evidence="1 2">
    <name type="scientific">Amylolactobacillus amylotrophicus DSM 20534</name>
    <dbReference type="NCBI Taxonomy" id="1423722"/>
    <lineage>
        <taxon>Bacteria</taxon>
        <taxon>Bacillati</taxon>
        <taxon>Bacillota</taxon>
        <taxon>Bacilli</taxon>
        <taxon>Lactobacillales</taxon>
        <taxon>Lactobacillaceae</taxon>
        <taxon>Amylolactobacillus</taxon>
    </lineage>
</organism>
<evidence type="ECO:0008006" key="3">
    <source>
        <dbReference type="Google" id="ProtNLM"/>
    </source>
</evidence>
<evidence type="ECO:0000313" key="1">
    <source>
        <dbReference type="EMBL" id="KRK37550.1"/>
    </source>
</evidence>
<accession>A0A0R1GU89</accession>
<protein>
    <recommendedName>
        <fullName evidence="3">Glycoside hydrolase family 42 N-terminal domain-containing protein</fullName>
    </recommendedName>
</protein>
<evidence type="ECO:0000313" key="2">
    <source>
        <dbReference type="Proteomes" id="UP000050909"/>
    </source>
</evidence>
<gene>
    <name evidence="1" type="ORF">FC62_GL001162</name>
</gene>
<dbReference type="RefSeq" id="WP_056945715.1">
    <property type="nucleotide sequence ID" value="NZ_AZCV01000004.1"/>
</dbReference>
<name>A0A0R1GU89_9LACO</name>